<gene>
    <name evidence="2" type="ORF">AMSG_03798</name>
</gene>
<evidence type="ECO:0000313" key="2">
    <source>
        <dbReference type="EMBL" id="KNC47364.1"/>
    </source>
</evidence>
<feature type="compositionally biased region" description="Basic residues" evidence="1">
    <location>
        <begin position="35"/>
        <end position="47"/>
    </location>
</feature>
<dbReference type="EMBL" id="GL349446">
    <property type="protein sequence ID" value="KNC47364.1"/>
    <property type="molecule type" value="Genomic_DNA"/>
</dbReference>
<feature type="region of interest" description="Disordered" evidence="1">
    <location>
        <begin position="445"/>
        <end position="464"/>
    </location>
</feature>
<feature type="region of interest" description="Disordered" evidence="1">
    <location>
        <begin position="1"/>
        <end position="66"/>
    </location>
</feature>
<accession>A0A0L0D4V9</accession>
<evidence type="ECO:0000256" key="1">
    <source>
        <dbReference type="SAM" id="MobiDB-lite"/>
    </source>
</evidence>
<dbReference type="Proteomes" id="UP000054408">
    <property type="component" value="Unassembled WGS sequence"/>
</dbReference>
<keyword evidence="3" id="KW-1185">Reference proteome</keyword>
<sequence>MANAPAYRVLDSVRKESRREETSRRRNARPPPASGRRRRRRKYKRSFVPRTAQFGPKSEAPDRFYDTDVDRRAKGVLSWKTQPERKAEWLERSKVVDADYDVASAHRVVEPRVRVGPSFDTQKGHEIALYDLVDVVYDQPRQDRQRSINMAAMTARDDAALRRKTDAPDVSYEPYDPNLEDASRRAMDYSRFRGRDELFETGNAVDAIYDAKVNDKVKLTPRMDKQAARGKLFDTSNAVDKVYDTEDGIRVTRKRTGQTMLKMDKQLSRPSQVLDVVDVVYDVKDGDHKPNVNFSKMKARDDAALRRKTDAPDVSYEPYDPNLEDASRRAMDYSRFRGRDELFETGNAVDAIYDAKVNDKVKLTPRMDKQAARGKLFDTSNAVDKVYDTEDGIRVTRKRTGQTMLKMDKQLSRPSQVLDVVDVVYDVKDGDHKPNVNFSKMKARDDAALRRKTDAPDVSYEPRDDVVRRRAPAFEFGPPVEYSYETDSDSEQ</sequence>
<dbReference type="GeneID" id="25563371"/>
<evidence type="ECO:0000313" key="3">
    <source>
        <dbReference type="Proteomes" id="UP000054408"/>
    </source>
</evidence>
<dbReference type="AlphaFoldDB" id="A0A0L0D4V9"/>
<organism evidence="2 3">
    <name type="scientific">Thecamonas trahens ATCC 50062</name>
    <dbReference type="NCBI Taxonomy" id="461836"/>
    <lineage>
        <taxon>Eukaryota</taxon>
        <taxon>Apusozoa</taxon>
        <taxon>Apusomonadida</taxon>
        <taxon>Apusomonadidae</taxon>
        <taxon>Thecamonas</taxon>
    </lineage>
</organism>
<name>A0A0L0D4V9_THETB</name>
<proteinExistence type="predicted"/>
<feature type="compositionally biased region" description="Basic and acidic residues" evidence="1">
    <location>
        <begin position="11"/>
        <end position="24"/>
    </location>
</feature>
<dbReference type="RefSeq" id="XP_013759702.1">
    <property type="nucleotide sequence ID" value="XM_013904248.1"/>
</dbReference>
<reference evidence="2 3" key="1">
    <citation type="submission" date="2010-05" db="EMBL/GenBank/DDBJ databases">
        <title>The Genome Sequence of Thecamonas trahens ATCC 50062.</title>
        <authorList>
            <consortium name="The Broad Institute Genome Sequencing Platform"/>
            <person name="Russ C."/>
            <person name="Cuomo C."/>
            <person name="Shea T."/>
            <person name="Young S.K."/>
            <person name="Zeng Q."/>
            <person name="Koehrsen M."/>
            <person name="Haas B."/>
            <person name="Borodovsky M."/>
            <person name="Guigo R."/>
            <person name="Alvarado L."/>
            <person name="Berlin A."/>
            <person name="Bochicchio J."/>
            <person name="Borenstein D."/>
            <person name="Chapman S."/>
            <person name="Chen Z."/>
            <person name="Freedman E."/>
            <person name="Gellesch M."/>
            <person name="Goldberg J."/>
            <person name="Griggs A."/>
            <person name="Gujja S."/>
            <person name="Heilman E."/>
            <person name="Heiman D."/>
            <person name="Hepburn T."/>
            <person name="Howarth C."/>
            <person name="Jen D."/>
            <person name="Larson L."/>
            <person name="Mehta T."/>
            <person name="Park D."/>
            <person name="Pearson M."/>
            <person name="Roberts A."/>
            <person name="Saif S."/>
            <person name="Shenoy N."/>
            <person name="Sisk P."/>
            <person name="Stolte C."/>
            <person name="Sykes S."/>
            <person name="Thomson T."/>
            <person name="Walk T."/>
            <person name="White J."/>
            <person name="Yandava C."/>
            <person name="Burger G."/>
            <person name="Gray M.W."/>
            <person name="Holland P.W.H."/>
            <person name="King N."/>
            <person name="Lang F.B.F."/>
            <person name="Roger A.J."/>
            <person name="Ruiz-Trillo I."/>
            <person name="Lander E."/>
            <person name="Nusbaum C."/>
        </authorList>
    </citation>
    <scope>NUCLEOTIDE SEQUENCE [LARGE SCALE GENOMIC DNA]</scope>
    <source>
        <strain evidence="2 3">ATCC 50062</strain>
    </source>
</reference>
<protein>
    <submittedName>
        <fullName evidence="2">Uncharacterized protein</fullName>
    </submittedName>
</protein>